<accession>L5KCZ5</accession>
<evidence type="ECO:0000313" key="3">
    <source>
        <dbReference type="Proteomes" id="UP000010552"/>
    </source>
</evidence>
<protein>
    <submittedName>
        <fullName evidence="2">Uncharacterized protein</fullName>
    </submittedName>
</protein>
<sequence length="133" mass="13532">MRAPAPGAPASSDPGPGAGCRPGPTSHLALVGGPGSRGGERKMAVTGSWFSLPWSARRTRPKGRGKLDSSGGRDPSEPTGEQSIAPLRLPCHLFAANRCQRATAAGAFPALLDDVIARQANPIPLRPGVPGAP</sequence>
<evidence type="ECO:0000313" key="2">
    <source>
        <dbReference type="EMBL" id="ELK09222.1"/>
    </source>
</evidence>
<dbReference type="AlphaFoldDB" id="L5KCZ5"/>
<organism evidence="2 3">
    <name type="scientific">Pteropus alecto</name>
    <name type="common">Black flying fox</name>
    <dbReference type="NCBI Taxonomy" id="9402"/>
    <lineage>
        <taxon>Eukaryota</taxon>
        <taxon>Metazoa</taxon>
        <taxon>Chordata</taxon>
        <taxon>Craniata</taxon>
        <taxon>Vertebrata</taxon>
        <taxon>Euteleostomi</taxon>
        <taxon>Mammalia</taxon>
        <taxon>Eutheria</taxon>
        <taxon>Laurasiatheria</taxon>
        <taxon>Chiroptera</taxon>
        <taxon>Yinpterochiroptera</taxon>
        <taxon>Pteropodoidea</taxon>
        <taxon>Pteropodidae</taxon>
        <taxon>Pteropodinae</taxon>
        <taxon>Pteropus</taxon>
    </lineage>
</organism>
<keyword evidence="3" id="KW-1185">Reference proteome</keyword>
<gene>
    <name evidence="2" type="ORF">PAL_GLEAN10002659</name>
</gene>
<feature type="compositionally biased region" description="Low complexity" evidence="1">
    <location>
        <begin position="1"/>
        <end position="15"/>
    </location>
</feature>
<dbReference type="EMBL" id="KB030838">
    <property type="protein sequence ID" value="ELK09222.1"/>
    <property type="molecule type" value="Genomic_DNA"/>
</dbReference>
<reference evidence="3" key="1">
    <citation type="journal article" date="2013" name="Science">
        <title>Comparative analysis of bat genomes provides insight into the evolution of flight and immunity.</title>
        <authorList>
            <person name="Zhang G."/>
            <person name="Cowled C."/>
            <person name="Shi Z."/>
            <person name="Huang Z."/>
            <person name="Bishop-Lilly K.A."/>
            <person name="Fang X."/>
            <person name="Wynne J.W."/>
            <person name="Xiong Z."/>
            <person name="Baker M.L."/>
            <person name="Zhao W."/>
            <person name="Tachedjian M."/>
            <person name="Zhu Y."/>
            <person name="Zhou P."/>
            <person name="Jiang X."/>
            <person name="Ng J."/>
            <person name="Yang L."/>
            <person name="Wu L."/>
            <person name="Xiao J."/>
            <person name="Feng Y."/>
            <person name="Chen Y."/>
            <person name="Sun X."/>
            <person name="Zhang Y."/>
            <person name="Marsh G.A."/>
            <person name="Crameri G."/>
            <person name="Broder C.C."/>
            <person name="Frey K.G."/>
            <person name="Wang L.F."/>
            <person name="Wang J."/>
        </authorList>
    </citation>
    <scope>NUCLEOTIDE SEQUENCE [LARGE SCALE GENOMIC DNA]</scope>
</reference>
<feature type="region of interest" description="Disordered" evidence="1">
    <location>
        <begin position="1"/>
        <end position="86"/>
    </location>
</feature>
<proteinExistence type="predicted"/>
<dbReference type="InParanoid" id="L5KCZ5"/>
<name>L5KCZ5_PTEAL</name>
<dbReference type="Proteomes" id="UP000010552">
    <property type="component" value="Unassembled WGS sequence"/>
</dbReference>
<evidence type="ECO:0000256" key="1">
    <source>
        <dbReference type="SAM" id="MobiDB-lite"/>
    </source>
</evidence>